<evidence type="ECO:0000313" key="2">
    <source>
        <dbReference type="Proteomes" id="UP000189670"/>
    </source>
</evidence>
<evidence type="ECO:0000313" key="1">
    <source>
        <dbReference type="EMBL" id="ETR66339.1"/>
    </source>
</evidence>
<accession>A0A1V1NUS4</accession>
<organism evidence="1 2">
    <name type="scientific">Candidatus Magnetoglobus multicellularis str. Araruama</name>
    <dbReference type="NCBI Taxonomy" id="890399"/>
    <lineage>
        <taxon>Bacteria</taxon>
        <taxon>Pseudomonadati</taxon>
        <taxon>Thermodesulfobacteriota</taxon>
        <taxon>Desulfobacteria</taxon>
        <taxon>Desulfobacterales</taxon>
        <taxon>Desulfobacteraceae</taxon>
        <taxon>Candidatus Magnetoglobus</taxon>
    </lineage>
</organism>
<comment type="caution">
    <text evidence="1">The sequence shown here is derived from an EMBL/GenBank/DDBJ whole genome shotgun (WGS) entry which is preliminary data.</text>
</comment>
<sequence>MFINQIIFAQEQPRMILFSHDNLSGISNAKYFNGQIHFVAGIEPKDQFPGYPDANSKFNSLVLQNETGHVLD</sequence>
<dbReference type="EMBL" id="ATBP01002053">
    <property type="protein sequence ID" value="ETR66339.1"/>
    <property type="molecule type" value="Genomic_DNA"/>
</dbReference>
<gene>
    <name evidence="1" type="ORF">OMM_12920</name>
</gene>
<dbReference type="AlphaFoldDB" id="A0A1V1NUS4"/>
<feature type="non-terminal residue" evidence="1">
    <location>
        <position position="72"/>
    </location>
</feature>
<protein>
    <submittedName>
        <fullName evidence="1">Uncharacterized protein</fullName>
    </submittedName>
</protein>
<name>A0A1V1NUS4_9BACT</name>
<proteinExistence type="predicted"/>
<dbReference type="Proteomes" id="UP000189670">
    <property type="component" value="Unassembled WGS sequence"/>
</dbReference>
<reference evidence="2" key="1">
    <citation type="submission" date="2012-11" db="EMBL/GenBank/DDBJ databases">
        <authorList>
            <person name="Lucero-Rivera Y.E."/>
            <person name="Tovar-Ramirez D."/>
        </authorList>
    </citation>
    <scope>NUCLEOTIDE SEQUENCE [LARGE SCALE GENOMIC DNA]</scope>
    <source>
        <strain evidence="2">Araruama</strain>
    </source>
</reference>